<dbReference type="ExpressionAtlas" id="A0A1D6PR43">
    <property type="expression patterns" value="baseline"/>
</dbReference>
<protein>
    <submittedName>
        <fullName evidence="1">Uncharacterized protein</fullName>
    </submittedName>
</protein>
<name>A0A1D6PR43_MAIZE</name>
<sequence>MGMKQHLLTLSMALSFNSASAHSSVLMSLPPSTTVTHQCMHTKDVVTTNTINDYNGEEFVFYSPWEYGAKKNSIIDYHTNQNGSLLPPERMYSLLCLALRESIALR</sequence>
<gene>
    <name evidence="1" type="ORF">ZEAMMB73_Zm00001d048906</name>
</gene>
<organism evidence="1">
    <name type="scientific">Zea mays</name>
    <name type="common">Maize</name>
    <dbReference type="NCBI Taxonomy" id="4577"/>
    <lineage>
        <taxon>Eukaryota</taxon>
        <taxon>Viridiplantae</taxon>
        <taxon>Streptophyta</taxon>
        <taxon>Embryophyta</taxon>
        <taxon>Tracheophyta</taxon>
        <taxon>Spermatophyta</taxon>
        <taxon>Magnoliopsida</taxon>
        <taxon>Liliopsida</taxon>
        <taxon>Poales</taxon>
        <taxon>Poaceae</taxon>
        <taxon>PACMAD clade</taxon>
        <taxon>Panicoideae</taxon>
        <taxon>Andropogonodae</taxon>
        <taxon>Andropogoneae</taxon>
        <taxon>Tripsacinae</taxon>
        <taxon>Zea</taxon>
    </lineage>
</organism>
<reference evidence="1" key="1">
    <citation type="submission" date="2015-12" db="EMBL/GenBank/DDBJ databases">
        <title>Update maize B73 reference genome by single molecule sequencing technologies.</title>
        <authorList>
            <consortium name="Maize Genome Sequencing Project"/>
            <person name="Ware D."/>
        </authorList>
    </citation>
    <scope>NUCLEOTIDE SEQUENCE</scope>
    <source>
        <tissue evidence="1">Seedling</tissue>
    </source>
</reference>
<evidence type="ECO:0000313" key="1">
    <source>
        <dbReference type="EMBL" id="AQK49186.1"/>
    </source>
</evidence>
<proteinExistence type="predicted"/>
<dbReference type="AlphaFoldDB" id="A0A1D6PR43"/>
<accession>A0A1D6PR43</accession>
<dbReference type="EMBL" id="CM000780">
    <property type="protein sequence ID" value="AQK49186.1"/>
    <property type="molecule type" value="Genomic_DNA"/>
</dbReference>